<dbReference type="EMBL" id="RJPM01000003">
    <property type="protein sequence ID" value="RSJ76398.1"/>
    <property type="molecule type" value="Genomic_DNA"/>
</dbReference>
<dbReference type="InterPro" id="IPR050833">
    <property type="entry name" value="Poly_Biosynth_Transport"/>
</dbReference>
<keyword evidence="3 6" id="KW-0812">Transmembrane</keyword>
<dbReference type="Pfam" id="PF01943">
    <property type="entry name" value="Polysacc_synt"/>
    <property type="match status" value="1"/>
</dbReference>
<name>A0A3R9SLU4_STRCR</name>
<keyword evidence="4 6" id="KW-1133">Transmembrane helix</keyword>
<proteinExistence type="predicted"/>
<keyword evidence="5 6" id="KW-0472">Membrane</keyword>
<evidence type="ECO:0000256" key="2">
    <source>
        <dbReference type="ARBA" id="ARBA00022475"/>
    </source>
</evidence>
<dbReference type="GO" id="GO:0005886">
    <property type="term" value="C:plasma membrane"/>
    <property type="evidence" value="ECO:0007669"/>
    <property type="project" value="UniProtKB-SubCell"/>
</dbReference>
<feature type="transmembrane region" description="Helical" evidence="6">
    <location>
        <begin position="246"/>
        <end position="267"/>
    </location>
</feature>
<organism evidence="7 8">
    <name type="scientific">Streptococcus cristatus</name>
    <dbReference type="NCBI Taxonomy" id="45634"/>
    <lineage>
        <taxon>Bacteria</taxon>
        <taxon>Bacillati</taxon>
        <taxon>Bacillota</taxon>
        <taxon>Bacilli</taxon>
        <taxon>Lactobacillales</taxon>
        <taxon>Streptococcaceae</taxon>
        <taxon>Streptococcus</taxon>
    </lineage>
</organism>
<dbReference type="PANTHER" id="PTHR30250">
    <property type="entry name" value="PST FAMILY PREDICTED COLANIC ACID TRANSPORTER"/>
    <property type="match status" value="1"/>
</dbReference>
<dbReference type="PANTHER" id="PTHR30250:SF11">
    <property type="entry name" value="O-ANTIGEN TRANSPORTER-RELATED"/>
    <property type="match status" value="1"/>
</dbReference>
<feature type="transmembrane region" description="Helical" evidence="6">
    <location>
        <begin position="288"/>
        <end position="314"/>
    </location>
</feature>
<dbReference type="AlphaFoldDB" id="A0A3R9SLU4"/>
<comment type="subcellular location">
    <subcellularLocation>
        <location evidence="1">Cell membrane</location>
        <topology evidence="1">Multi-pass membrane protein</topology>
    </subcellularLocation>
</comment>
<evidence type="ECO:0000256" key="3">
    <source>
        <dbReference type="ARBA" id="ARBA00022692"/>
    </source>
</evidence>
<evidence type="ECO:0000256" key="4">
    <source>
        <dbReference type="ARBA" id="ARBA00022989"/>
    </source>
</evidence>
<feature type="transmembrane region" description="Helical" evidence="6">
    <location>
        <begin position="172"/>
        <end position="195"/>
    </location>
</feature>
<feature type="transmembrane region" description="Helical" evidence="6">
    <location>
        <begin position="381"/>
        <end position="401"/>
    </location>
</feature>
<feature type="transmembrane region" description="Helical" evidence="6">
    <location>
        <begin position="12"/>
        <end position="33"/>
    </location>
</feature>
<feature type="transmembrane region" description="Helical" evidence="6">
    <location>
        <begin position="357"/>
        <end position="375"/>
    </location>
</feature>
<gene>
    <name evidence="7" type="primary">rfbX</name>
    <name evidence="7" type="ORF">D8798_05310</name>
</gene>
<evidence type="ECO:0000256" key="1">
    <source>
        <dbReference type="ARBA" id="ARBA00004651"/>
    </source>
</evidence>
<keyword evidence="2" id="KW-1003">Cell membrane</keyword>
<feature type="transmembrane region" description="Helical" evidence="6">
    <location>
        <begin position="145"/>
        <end position="166"/>
    </location>
</feature>
<dbReference type="InterPro" id="IPR002797">
    <property type="entry name" value="Polysacc_synth"/>
</dbReference>
<evidence type="ECO:0000256" key="5">
    <source>
        <dbReference type="ARBA" id="ARBA00023136"/>
    </source>
</evidence>
<reference evidence="7 8" key="1">
    <citation type="submission" date="2018-11" db="EMBL/GenBank/DDBJ databases">
        <title>Species Designations Belie Phenotypic and Genotypic Heterogeneity in Oral Streptococci.</title>
        <authorList>
            <person name="Velsko I."/>
        </authorList>
    </citation>
    <scope>NUCLEOTIDE SEQUENCE [LARGE SCALE GENOMIC DNA]</scope>
    <source>
        <strain evidence="7 8">BCA6</strain>
    </source>
</reference>
<feature type="transmembrane region" description="Helical" evidence="6">
    <location>
        <begin position="118"/>
        <end position="138"/>
    </location>
</feature>
<evidence type="ECO:0000256" key="6">
    <source>
        <dbReference type="SAM" id="Phobius"/>
    </source>
</evidence>
<comment type="caution">
    <text evidence="7">The sequence shown here is derived from an EMBL/GenBank/DDBJ whole genome shotgun (WGS) entry which is preliminary data.</text>
</comment>
<protein>
    <submittedName>
        <fullName evidence="7">Putative O-antigen transporter</fullName>
    </submittedName>
</protein>
<evidence type="ECO:0000313" key="8">
    <source>
        <dbReference type="Proteomes" id="UP000272213"/>
    </source>
</evidence>
<feature type="transmembrane region" description="Helical" evidence="6">
    <location>
        <begin position="216"/>
        <end position="240"/>
    </location>
</feature>
<sequence>MSAEKSKLLKNTLYLYILTFVKMIFPIVTLPYLTRVLSIDNYGLVAYVKSYNAYVQLIIDFGFILSATKLIVRFKNDYSKVGRVTGNVLIEKAILVLLGIISTIFLTEYLELLGSNKLFVWLFFLSSVTTILIPDFLFRGLERMEYVTIPFLISKTLVLILTFVKVKGDADLLYIPILEILGNIIAASISFYFIFKIRIGISFDNYKIWIADLKDSSIYFFSNFATTIFGTLTTLIVGVYLGKIEIAYWSICMQIVAAVKSLYNPIVNSIYPYMLSVADLSLVRKISMIFAIPILFGSVVILFWGEAIMVLIGGTNFYQAGEVLKMLLPVFIASFYSMLIGWPVLGTRGMEKETTVTTMKSAALQIAGIALLIFVNQFELTTLAICCSISEVYLLISRLFLLGKLKSGDRR</sequence>
<feature type="transmembrane region" description="Helical" evidence="6">
    <location>
        <begin position="53"/>
        <end position="72"/>
    </location>
</feature>
<dbReference type="Proteomes" id="UP000272213">
    <property type="component" value="Unassembled WGS sequence"/>
</dbReference>
<feature type="transmembrane region" description="Helical" evidence="6">
    <location>
        <begin position="326"/>
        <end position="345"/>
    </location>
</feature>
<dbReference type="RefSeq" id="WP_125382928.1">
    <property type="nucleotide sequence ID" value="NZ_RJPM01000003.1"/>
</dbReference>
<accession>A0A3R9SLU4</accession>
<evidence type="ECO:0000313" key="7">
    <source>
        <dbReference type="EMBL" id="RSJ76398.1"/>
    </source>
</evidence>
<feature type="transmembrane region" description="Helical" evidence="6">
    <location>
        <begin position="84"/>
        <end position="106"/>
    </location>
</feature>